<dbReference type="VEuPathDB" id="MicrosporidiaDB:EROM_111420"/>
<reference evidence="2 3" key="1">
    <citation type="journal article" date="2012" name="Proc. Natl. Acad. Sci. U.S.A.">
        <title>Gain and loss of multiple functionally related, horizontally transferred genes in the reduced genomes of two microsporidian parasites.</title>
        <authorList>
            <person name="Pombert J.-F."/>
            <person name="Selman M."/>
            <person name="Burki F."/>
            <person name="Bardell F.T."/>
            <person name="Farinelli L."/>
            <person name="Solter L.F."/>
            <person name="Whitman D.W."/>
            <person name="Weiss L.M."/>
            <person name="Corradi N."/>
            <person name="Keeling P.J."/>
        </authorList>
    </citation>
    <scope>NUCLEOTIDE SEQUENCE [LARGE SCALE GENOMIC DNA]</scope>
    <source>
        <strain evidence="2 3">SJ-2008</strain>
    </source>
</reference>
<dbReference type="AlphaFoldDB" id="I6ZLD2"/>
<dbReference type="GeneID" id="20564741"/>
<dbReference type="Proteomes" id="UP000010094">
    <property type="component" value="Chromosome XI"/>
</dbReference>
<name>I6ZLD2_ENCRO</name>
<dbReference type="KEGG" id="ero:EROM_111420"/>
<evidence type="ECO:0000313" key="3">
    <source>
        <dbReference type="Proteomes" id="UP000010094"/>
    </source>
</evidence>
<evidence type="ECO:0000313" key="2">
    <source>
        <dbReference type="EMBL" id="AFN84123.1"/>
    </source>
</evidence>
<evidence type="ECO:0000256" key="1">
    <source>
        <dbReference type="SAM" id="Phobius"/>
    </source>
</evidence>
<keyword evidence="3" id="KW-1185">Reference proteome</keyword>
<feature type="transmembrane region" description="Helical" evidence="1">
    <location>
        <begin position="7"/>
        <end position="28"/>
    </location>
</feature>
<proteinExistence type="predicted"/>
<keyword evidence="1" id="KW-0812">Transmembrane</keyword>
<gene>
    <name evidence="2" type="ordered locus">EROM_111420</name>
</gene>
<accession>I6ZLD2</accession>
<dbReference type="EMBL" id="CP003530">
    <property type="protein sequence ID" value="AFN84123.1"/>
    <property type="molecule type" value="Genomic_DNA"/>
</dbReference>
<keyword evidence="1" id="KW-0472">Membrane</keyword>
<organism evidence="2 3">
    <name type="scientific">Encephalitozoon romaleae (strain SJ-2008)</name>
    <name type="common">Microsporidian parasite</name>
    <dbReference type="NCBI Taxonomy" id="1178016"/>
    <lineage>
        <taxon>Eukaryota</taxon>
        <taxon>Fungi</taxon>
        <taxon>Fungi incertae sedis</taxon>
        <taxon>Microsporidia</taxon>
        <taxon>Unikaryonidae</taxon>
        <taxon>Encephalitozoon</taxon>
    </lineage>
</organism>
<sequence length="310" mass="35809">MENDKTVVELLFILSLFSLSLTFFPGLIKDSVEEVEYFKGNRASRCFNVLGVPKDNSIEFYAMSGSIGNIDTKDIPNGSPITRAIHDLYKSKKKFTIYINPRMEIIHIYSQCVIPRYIFKIKEVPSMNQPSIEIIKRLDSLYLPDGPMDQKLIQTLVYLGLKGRLENKLFILYENILVIINEKKQMILFNMDLEHLFGMMLKETSSRKDEKENGLNRLLIAFKIESNILFFCDPRNDRREFGKKMTGNTLAKGTVKLFPSSKDIQIKSALRRDDYGKLCELVSDEERKEGMCVLEKVIIDPIKPDESSFF</sequence>
<keyword evidence="1" id="KW-1133">Transmembrane helix</keyword>
<protein>
    <submittedName>
        <fullName evidence="2">Uncharacterized protein</fullName>
    </submittedName>
</protein>
<dbReference type="HOGENOM" id="CLU_897232_0_0_1"/>
<dbReference type="OrthoDB" id="2192172at2759"/>
<dbReference type="RefSeq" id="XP_009265620.1">
    <property type="nucleotide sequence ID" value="XM_009267345.1"/>
</dbReference>